<gene>
    <name evidence="2" type="ORF">HQ497_14975</name>
</gene>
<reference evidence="2" key="1">
    <citation type="submission" date="2020-05" db="EMBL/GenBank/DDBJ databases">
        <title>Sulfur intermediates as new biogeochemical hubs in an aquatic model microbial ecosystem.</title>
        <authorList>
            <person name="Vigneron A."/>
        </authorList>
    </citation>
    <scope>NUCLEOTIDE SEQUENCE</scope>
    <source>
        <strain evidence="2">Bin.250</strain>
    </source>
</reference>
<evidence type="ECO:0000259" key="1">
    <source>
        <dbReference type="PROSITE" id="PS51186"/>
    </source>
</evidence>
<dbReference type="GO" id="GO:0008999">
    <property type="term" value="F:protein-N-terminal-alanine acetyltransferase activity"/>
    <property type="evidence" value="ECO:0007669"/>
    <property type="project" value="TreeGrafter"/>
</dbReference>
<sequence>MTPPFQSLPQRITTTRLILERFKRSDALDLFDAAFASTDEMYPFMPWCHPEYSLEDAHEAIQTALSNWALEDAWAFTIRVKTTGEFIGGCGLNTIDEHRNANLGYWIKSTEVGRGYASEATRALVAYGLHHLQLVRIEIMISTLNSASMKVAEKSGATYEGIARNRLFLHETAYDAHLFSFIPADFPDG</sequence>
<dbReference type="Pfam" id="PF13302">
    <property type="entry name" value="Acetyltransf_3"/>
    <property type="match status" value="1"/>
</dbReference>
<name>A0A973A9B1_9GAMM</name>
<comment type="caution">
    <text evidence="2">The sequence shown here is derived from an EMBL/GenBank/DDBJ whole genome shotgun (WGS) entry which is preliminary data.</text>
</comment>
<evidence type="ECO:0000313" key="3">
    <source>
        <dbReference type="Proteomes" id="UP000754644"/>
    </source>
</evidence>
<dbReference type="PANTHER" id="PTHR43441">
    <property type="entry name" value="RIBOSOMAL-PROTEIN-SERINE ACETYLTRANSFERASE"/>
    <property type="match status" value="1"/>
</dbReference>
<dbReference type="InterPro" id="IPR051908">
    <property type="entry name" value="Ribosomal_N-acetyltransferase"/>
</dbReference>
<dbReference type="InterPro" id="IPR000182">
    <property type="entry name" value="GNAT_dom"/>
</dbReference>
<dbReference type="AlphaFoldDB" id="A0A973A9B1"/>
<dbReference type="PANTHER" id="PTHR43441:SF10">
    <property type="entry name" value="ACETYLTRANSFERASE"/>
    <property type="match status" value="1"/>
</dbReference>
<dbReference type="GO" id="GO:1990189">
    <property type="term" value="F:protein N-terminal-serine acetyltransferase activity"/>
    <property type="evidence" value="ECO:0007669"/>
    <property type="project" value="TreeGrafter"/>
</dbReference>
<dbReference type="Proteomes" id="UP000754644">
    <property type="component" value="Unassembled WGS sequence"/>
</dbReference>
<dbReference type="GO" id="GO:0005737">
    <property type="term" value="C:cytoplasm"/>
    <property type="evidence" value="ECO:0007669"/>
    <property type="project" value="TreeGrafter"/>
</dbReference>
<dbReference type="InterPro" id="IPR016181">
    <property type="entry name" value="Acyl_CoA_acyltransferase"/>
</dbReference>
<accession>A0A973A9B1</accession>
<dbReference type="PROSITE" id="PS51186">
    <property type="entry name" value="GNAT"/>
    <property type="match status" value="1"/>
</dbReference>
<proteinExistence type="predicted"/>
<dbReference type="SUPFAM" id="SSF55729">
    <property type="entry name" value="Acyl-CoA N-acyltransferases (Nat)"/>
    <property type="match status" value="1"/>
</dbReference>
<feature type="domain" description="N-acetyltransferase" evidence="1">
    <location>
        <begin position="28"/>
        <end position="185"/>
    </location>
</feature>
<dbReference type="EMBL" id="JABMOJ010000557">
    <property type="protein sequence ID" value="NQV66659.1"/>
    <property type="molecule type" value="Genomic_DNA"/>
</dbReference>
<evidence type="ECO:0000313" key="2">
    <source>
        <dbReference type="EMBL" id="NQV66659.1"/>
    </source>
</evidence>
<protein>
    <submittedName>
        <fullName evidence="2">GNAT family N-acetyltransferase</fullName>
    </submittedName>
</protein>
<dbReference type="Gene3D" id="3.40.630.30">
    <property type="match status" value="1"/>
</dbReference>
<organism evidence="2 3">
    <name type="scientific">SAR86 cluster bacterium</name>
    <dbReference type="NCBI Taxonomy" id="2030880"/>
    <lineage>
        <taxon>Bacteria</taxon>
        <taxon>Pseudomonadati</taxon>
        <taxon>Pseudomonadota</taxon>
        <taxon>Gammaproteobacteria</taxon>
        <taxon>SAR86 cluster</taxon>
    </lineage>
</organism>